<dbReference type="Gene3D" id="3.30.70.360">
    <property type="match status" value="1"/>
</dbReference>
<dbReference type="Proteomes" id="UP000008332">
    <property type="component" value="Chromosome"/>
</dbReference>
<dbReference type="CDD" id="cd05682">
    <property type="entry name" value="M20_dipept_dapE"/>
    <property type="match status" value="1"/>
</dbReference>
<sequence>MAVRRGMITGIVDKPRKEFGMNVRIPAPALNTTQALNQISRAWDDDLVAQLSDYIAIPAKSPMFDADWVQHGFIDTVVRNAASWVEAQKVAGLTLEIIRLPGRTPVLFFEVAASTGSANHAVSNQTVLMYGHLDKQPEVTGWRSDLGPWTPKYEDGKLYGRGGADDGYAIYAAITAIQALKSQHVAHPRIVGLIETCEESGSYDLPPYIDALRARLGDVALVICLDSGAGNYDQLWLTNSLRGMASGTLKVEVLTEGVHSGDASGLVPSSFRILRHLLDRLEDSATGRLLPAPFHCEVPFERLRQAQATAAILGEELYKRFPWAHADCGGASQTMLPTTTDPLQALLSRTWTPTLSVTGAEGLPELKSAGNVLRPFTAFKLSLRLPPLVEAGQAVQQLKALLEDNAPYQARVSFVPDSHASGWNAPSTAPWFEQALNAASQDYFGAPCGYIGQGGTIPLMSMLSSGFPKAQMMVCGVLGPKSNAHGPNEFLHVPYAKKLTAAVAQVIAQVP</sequence>
<evidence type="ECO:0000256" key="3">
    <source>
        <dbReference type="ARBA" id="ARBA00022801"/>
    </source>
</evidence>
<dbReference type="Pfam" id="PF01546">
    <property type="entry name" value="Peptidase_M20"/>
    <property type="match status" value="1"/>
</dbReference>
<dbReference type="PANTHER" id="PTHR43270">
    <property type="entry name" value="BETA-ALA-HIS DIPEPTIDASE"/>
    <property type="match status" value="1"/>
</dbReference>
<dbReference type="SUPFAM" id="SSF53187">
    <property type="entry name" value="Zn-dependent exopeptidases"/>
    <property type="match status" value="1"/>
</dbReference>
<gene>
    <name evidence="5" type="ordered locus">Rfer_0403</name>
</gene>
<dbReference type="GO" id="GO:0006508">
    <property type="term" value="P:proteolysis"/>
    <property type="evidence" value="ECO:0007669"/>
    <property type="project" value="UniProtKB-KW"/>
</dbReference>
<keyword evidence="1" id="KW-0645">Protease</keyword>
<organism evidence="5 6">
    <name type="scientific">Albidiferax ferrireducens (strain ATCC BAA-621 / DSM 15236 / T118)</name>
    <name type="common">Rhodoferax ferrireducens</name>
    <dbReference type="NCBI Taxonomy" id="338969"/>
    <lineage>
        <taxon>Bacteria</taxon>
        <taxon>Pseudomonadati</taxon>
        <taxon>Pseudomonadota</taxon>
        <taxon>Betaproteobacteria</taxon>
        <taxon>Burkholderiales</taxon>
        <taxon>Comamonadaceae</taxon>
        <taxon>Rhodoferax</taxon>
    </lineage>
</organism>
<evidence type="ECO:0000256" key="1">
    <source>
        <dbReference type="ARBA" id="ARBA00022670"/>
    </source>
</evidence>
<dbReference type="HOGENOM" id="CLU_029469_0_0_4"/>
<keyword evidence="2" id="KW-0479">Metal-binding</keyword>
<dbReference type="KEGG" id="rfr:Rfer_0403"/>
<dbReference type="eggNOG" id="COG0624">
    <property type="taxonomic scope" value="Bacteria"/>
</dbReference>
<dbReference type="InterPro" id="IPR011650">
    <property type="entry name" value="Peptidase_M20_dimer"/>
</dbReference>
<protein>
    <submittedName>
        <fullName evidence="5">Peptidase M20</fullName>
    </submittedName>
</protein>
<evidence type="ECO:0000259" key="4">
    <source>
        <dbReference type="Pfam" id="PF07687"/>
    </source>
</evidence>
<dbReference type="EMBL" id="CP000267">
    <property type="protein sequence ID" value="ABD68157.1"/>
    <property type="molecule type" value="Genomic_DNA"/>
</dbReference>
<keyword evidence="3" id="KW-0378">Hydrolase</keyword>
<dbReference type="Gene3D" id="3.40.630.10">
    <property type="entry name" value="Zn peptidases"/>
    <property type="match status" value="1"/>
</dbReference>
<reference evidence="6" key="1">
    <citation type="submission" date="2006-02" db="EMBL/GenBank/DDBJ databases">
        <title>Complete sequence of chromosome of Rhodoferax ferrireducens DSM 15236.</title>
        <authorList>
            <person name="Copeland A."/>
            <person name="Lucas S."/>
            <person name="Lapidus A."/>
            <person name="Barry K."/>
            <person name="Detter J.C."/>
            <person name="Glavina del Rio T."/>
            <person name="Hammon N."/>
            <person name="Israni S."/>
            <person name="Pitluck S."/>
            <person name="Brettin T."/>
            <person name="Bruce D."/>
            <person name="Han C."/>
            <person name="Tapia R."/>
            <person name="Gilna P."/>
            <person name="Kiss H."/>
            <person name="Schmutz J."/>
            <person name="Larimer F."/>
            <person name="Land M."/>
            <person name="Kyrpides N."/>
            <person name="Ivanova N."/>
            <person name="Richardson P."/>
        </authorList>
    </citation>
    <scope>NUCLEOTIDE SEQUENCE [LARGE SCALE GENOMIC DNA]</scope>
    <source>
        <strain evidence="6">ATCC BAA-621 / DSM 15236 / T118</strain>
    </source>
</reference>
<evidence type="ECO:0000256" key="2">
    <source>
        <dbReference type="ARBA" id="ARBA00022723"/>
    </source>
</evidence>
<name>Q221Z6_ALBFT</name>
<evidence type="ECO:0000313" key="6">
    <source>
        <dbReference type="Proteomes" id="UP000008332"/>
    </source>
</evidence>
<dbReference type="InterPro" id="IPR051458">
    <property type="entry name" value="Cyt/Met_Dipeptidase"/>
</dbReference>
<accession>Q221Z6</accession>
<proteinExistence type="predicted"/>
<keyword evidence="6" id="KW-1185">Reference proteome</keyword>
<evidence type="ECO:0000313" key="5">
    <source>
        <dbReference type="EMBL" id="ABD68157.1"/>
    </source>
</evidence>
<dbReference type="InterPro" id="IPR002933">
    <property type="entry name" value="Peptidase_M20"/>
</dbReference>
<dbReference type="STRING" id="338969.Rfer_0403"/>
<dbReference type="GO" id="GO:0046872">
    <property type="term" value="F:metal ion binding"/>
    <property type="evidence" value="ECO:0007669"/>
    <property type="project" value="UniProtKB-KW"/>
</dbReference>
<dbReference type="Pfam" id="PF07687">
    <property type="entry name" value="M20_dimer"/>
    <property type="match status" value="1"/>
</dbReference>
<dbReference type="PANTHER" id="PTHR43270:SF4">
    <property type="entry name" value="CARNOSINE DIPEPTIDASE 2, ISOFORM A"/>
    <property type="match status" value="1"/>
</dbReference>
<dbReference type="AlphaFoldDB" id="Q221Z6"/>
<feature type="domain" description="Peptidase M20 dimerisation" evidence="4">
    <location>
        <begin position="240"/>
        <end position="407"/>
    </location>
</feature>
<dbReference type="GO" id="GO:0008233">
    <property type="term" value="F:peptidase activity"/>
    <property type="evidence" value="ECO:0007669"/>
    <property type="project" value="UniProtKB-KW"/>
</dbReference>